<sequence>MGGRFLPGRALPWEEVLADMNKAVLEAYLLANVHVLRLLEEGSEIPTLDAYFFRNCLSAVMSLLRNRKVKGELGESLKVYNASCCALSPQANGGYVNQGWCHNAAQQMATMTKNALSINFYRRFHKFLKHTYMVDGKKVYTLLQGILNHEPYVPQGTPFDSIIQEWRERIPGQANGRLTDDAHRLIPLTYMFLKDIEERNLYGGLVDDGSEQYRGIRMFTILPTKKGFECSRMKMCQLGLRGLLKRAGYTVPRLGEGWEDVCDQYWHNLFNIKRFETSNRKFAGEIVTDGNAVTIIMRKPKREVDPAKTYTEDDFDVLWGLEFYEEARYTKAKQKIRCWQDCNPRVLEAIRNMPTKKTSSLEKLKELFFMKKKLRQLCELLAPRGMRVAVGFGDWSNQDVGGIIKKSSAGPVKVFERELARFCTVIPIAEYRTSKVHFDCERELKNQYSQTLCRDGEIHVNASRNMLRLLQCKLRSEDRPEAYTRKAKDVISKSAAECPRVAQ</sequence>
<evidence type="ECO:0000313" key="1">
    <source>
        <dbReference type="EMBL" id="POM64747.1"/>
    </source>
</evidence>
<protein>
    <submittedName>
        <fullName evidence="1">Uncharacterized protein</fullName>
    </submittedName>
</protein>
<dbReference type="EMBL" id="NCKW01011056">
    <property type="protein sequence ID" value="POM64747.1"/>
    <property type="molecule type" value="Genomic_DNA"/>
</dbReference>
<proteinExistence type="predicted"/>
<dbReference type="Proteomes" id="UP000237271">
    <property type="component" value="Unassembled WGS sequence"/>
</dbReference>
<dbReference type="AlphaFoldDB" id="A0A2P4XGR7"/>
<accession>A0A2P4XGR7</accession>
<reference evidence="1 2" key="1">
    <citation type="journal article" date="2017" name="Genome Biol. Evol.">
        <title>Phytophthora megakarya and P. palmivora, closely related causal agents of cacao black pod rot, underwent increases in genome sizes and gene numbers by different mechanisms.</title>
        <authorList>
            <person name="Ali S.S."/>
            <person name="Shao J."/>
            <person name="Lary D.J."/>
            <person name="Kronmiller B."/>
            <person name="Shen D."/>
            <person name="Strem M.D."/>
            <person name="Amoako-Attah I."/>
            <person name="Akrofi A.Y."/>
            <person name="Begoude B.A."/>
            <person name="Ten Hoopen G.M."/>
            <person name="Coulibaly K."/>
            <person name="Kebe B.I."/>
            <person name="Melnick R.L."/>
            <person name="Guiltinan M.J."/>
            <person name="Tyler B.M."/>
            <person name="Meinhardt L.W."/>
            <person name="Bailey B.A."/>
        </authorList>
    </citation>
    <scope>NUCLEOTIDE SEQUENCE [LARGE SCALE GENOMIC DNA]</scope>
    <source>
        <strain evidence="2">sbr112.9</strain>
    </source>
</reference>
<comment type="caution">
    <text evidence="1">The sequence shown here is derived from an EMBL/GenBank/DDBJ whole genome shotgun (WGS) entry which is preliminary data.</text>
</comment>
<dbReference type="OrthoDB" id="102943at2759"/>
<organism evidence="1 2">
    <name type="scientific">Phytophthora palmivora</name>
    <dbReference type="NCBI Taxonomy" id="4796"/>
    <lineage>
        <taxon>Eukaryota</taxon>
        <taxon>Sar</taxon>
        <taxon>Stramenopiles</taxon>
        <taxon>Oomycota</taxon>
        <taxon>Peronosporomycetes</taxon>
        <taxon>Peronosporales</taxon>
        <taxon>Peronosporaceae</taxon>
        <taxon>Phytophthora</taxon>
    </lineage>
</organism>
<gene>
    <name evidence="1" type="ORF">PHPALM_19690</name>
</gene>
<name>A0A2P4XGR7_9STRA</name>
<evidence type="ECO:0000313" key="2">
    <source>
        <dbReference type="Proteomes" id="UP000237271"/>
    </source>
</evidence>
<keyword evidence="2" id="KW-1185">Reference proteome</keyword>